<dbReference type="PROSITE" id="PS00059">
    <property type="entry name" value="ADH_ZINC"/>
    <property type="match status" value="1"/>
</dbReference>
<dbReference type="PANTHER" id="PTHR43401:SF5">
    <property type="entry name" value="ALCOHOL DEHYDROGENASE-RELATED"/>
    <property type="match status" value="1"/>
</dbReference>
<evidence type="ECO:0000313" key="8">
    <source>
        <dbReference type="Proteomes" id="UP000611640"/>
    </source>
</evidence>
<feature type="domain" description="Enoyl reductase (ER)" evidence="6">
    <location>
        <begin position="12"/>
        <end position="345"/>
    </location>
</feature>
<dbReference type="Proteomes" id="UP000611640">
    <property type="component" value="Chromosome"/>
</dbReference>
<keyword evidence="3 5" id="KW-0862">Zinc</keyword>
<evidence type="ECO:0000259" key="6">
    <source>
        <dbReference type="SMART" id="SM00829"/>
    </source>
</evidence>
<organism evidence="7 8">
    <name type="scientific">Actinocatenispora thailandica</name>
    <dbReference type="NCBI Taxonomy" id="227318"/>
    <lineage>
        <taxon>Bacteria</taxon>
        <taxon>Bacillati</taxon>
        <taxon>Actinomycetota</taxon>
        <taxon>Actinomycetes</taxon>
        <taxon>Micromonosporales</taxon>
        <taxon>Micromonosporaceae</taxon>
        <taxon>Actinocatenispora</taxon>
    </lineage>
</organism>
<dbReference type="AlphaFoldDB" id="A0A7R7HVZ6"/>
<dbReference type="RefSeq" id="WP_203961107.1">
    <property type="nucleotide sequence ID" value="NZ_AP023355.1"/>
</dbReference>
<dbReference type="InterPro" id="IPR013154">
    <property type="entry name" value="ADH-like_N"/>
</dbReference>
<keyword evidence="8" id="KW-1185">Reference proteome</keyword>
<dbReference type="InterPro" id="IPR036291">
    <property type="entry name" value="NAD(P)-bd_dom_sf"/>
</dbReference>
<accession>A0A7R7HVZ6</accession>
<dbReference type="KEGG" id="atl:Athai_18710"/>
<name>A0A7R7HVZ6_9ACTN</name>
<dbReference type="Gene3D" id="3.90.180.10">
    <property type="entry name" value="Medium-chain alcohol dehydrogenases, catalytic domain"/>
    <property type="match status" value="1"/>
</dbReference>
<dbReference type="SMART" id="SM00829">
    <property type="entry name" value="PKS_ER"/>
    <property type="match status" value="1"/>
</dbReference>
<dbReference type="InterPro" id="IPR020843">
    <property type="entry name" value="ER"/>
</dbReference>
<dbReference type="GO" id="GO:0016491">
    <property type="term" value="F:oxidoreductase activity"/>
    <property type="evidence" value="ECO:0007669"/>
    <property type="project" value="UniProtKB-KW"/>
</dbReference>
<dbReference type="SUPFAM" id="SSF51735">
    <property type="entry name" value="NAD(P)-binding Rossmann-fold domains"/>
    <property type="match status" value="1"/>
</dbReference>
<evidence type="ECO:0000256" key="5">
    <source>
        <dbReference type="RuleBase" id="RU361277"/>
    </source>
</evidence>
<sequence>MGETMTGVYLPGERTVRLASVPVPVPGPGQVLLRVGASTICGSDLRAIYREHLGAGPEAYQDVIAGHEPAGTVVQVGPQVAGLAVDDRVVVYHVSGCGRCADCRLGYQISCTSPERAAYGWQRDGGHAEFLLAQARDCLPLPPSLSMVDGACVACGFGTAYEGLCRAAVSGADRLLVIGLGPVGQAVGLLGGALGAPLRIGVDVSARRLAAALELGAIDRAVTVDEADAAIAELTGGAGCEVAVDCSGATAGRTLAVRGTARRGRVVLLGEGARLDVEASPLLLHRQLTVHGSWVTSTYRMAELLDRLARWQLHPEVVVTDRFALADADAAYRLADTGDRGKIALVPAGAGR</sequence>
<dbReference type="InterPro" id="IPR011032">
    <property type="entry name" value="GroES-like_sf"/>
</dbReference>
<dbReference type="CDD" id="cd08239">
    <property type="entry name" value="THR_DH_like"/>
    <property type="match status" value="1"/>
</dbReference>
<evidence type="ECO:0000256" key="3">
    <source>
        <dbReference type="ARBA" id="ARBA00022833"/>
    </source>
</evidence>
<dbReference type="PANTHER" id="PTHR43401">
    <property type="entry name" value="L-THREONINE 3-DEHYDROGENASE"/>
    <property type="match status" value="1"/>
</dbReference>
<dbReference type="Pfam" id="PF00107">
    <property type="entry name" value="ADH_zinc_N"/>
    <property type="match status" value="1"/>
</dbReference>
<dbReference type="Pfam" id="PF08240">
    <property type="entry name" value="ADH_N"/>
    <property type="match status" value="1"/>
</dbReference>
<dbReference type="SUPFAM" id="SSF50129">
    <property type="entry name" value="GroES-like"/>
    <property type="match status" value="1"/>
</dbReference>
<protein>
    <submittedName>
        <fullName evidence="7">Oxidoreductase</fullName>
    </submittedName>
</protein>
<dbReference type="EMBL" id="AP023355">
    <property type="protein sequence ID" value="BCJ34368.1"/>
    <property type="molecule type" value="Genomic_DNA"/>
</dbReference>
<dbReference type="InterPro" id="IPR013149">
    <property type="entry name" value="ADH-like_C"/>
</dbReference>
<dbReference type="InterPro" id="IPR050129">
    <property type="entry name" value="Zn_alcohol_dh"/>
</dbReference>
<keyword evidence="4" id="KW-0560">Oxidoreductase</keyword>
<dbReference type="InterPro" id="IPR002328">
    <property type="entry name" value="ADH_Zn_CS"/>
</dbReference>
<evidence type="ECO:0000256" key="4">
    <source>
        <dbReference type="ARBA" id="ARBA00023002"/>
    </source>
</evidence>
<comment type="cofactor">
    <cofactor evidence="1 5">
        <name>Zn(2+)</name>
        <dbReference type="ChEBI" id="CHEBI:29105"/>
    </cofactor>
</comment>
<comment type="similarity">
    <text evidence="5">Belongs to the zinc-containing alcohol dehydrogenase family.</text>
</comment>
<evidence type="ECO:0000256" key="1">
    <source>
        <dbReference type="ARBA" id="ARBA00001947"/>
    </source>
</evidence>
<keyword evidence="2 5" id="KW-0479">Metal-binding</keyword>
<proteinExistence type="inferred from homology"/>
<evidence type="ECO:0000256" key="2">
    <source>
        <dbReference type="ARBA" id="ARBA00022723"/>
    </source>
</evidence>
<dbReference type="GO" id="GO:0008270">
    <property type="term" value="F:zinc ion binding"/>
    <property type="evidence" value="ECO:0007669"/>
    <property type="project" value="InterPro"/>
</dbReference>
<gene>
    <name evidence="7" type="ORF">Athai_18710</name>
</gene>
<reference evidence="7 8" key="1">
    <citation type="submission" date="2020-08" db="EMBL/GenBank/DDBJ databases">
        <title>Whole genome shotgun sequence of Actinocatenispora thailandica NBRC 105041.</title>
        <authorList>
            <person name="Komaki H."/>
            <person name="Tamura T."/>
        </authorList>
    </citation>
    <scope>NUCLEOTIDE SEQUENCE [LARGE SCALE GENOMIC DNA]</scope>
    <source>
        <strain evidence="7 8">NBRC 105041</strain>
    </source>
</reference>
<evidence type="ECO:0000313" key="7">
    <source>
        <dbReference type="EMBL" id="BCJ34368.1"/>
    </source>
</evidence>